<accession>A0A5B0QC36</accession>
<dbReference type="Proteomes" id="UP000324748">
    <property type="component" value="Unassembled WGS sequence"/>
</dbReference>
<evidence type="ECO:0000313" key="1">
    <source>
        <dbReference type="EMBL" id="KAA1110642.1"/>
    </source>
</evidence>
<dbReference type="AlphaFoldDB" id="A0A5B0QC36"/>
<comment type="caution">
    <text evidence="1">The sequence shown here is derived from an EMBL/GenBank/DDBJ whole genome shotgun (WGS) entry which is preliminary data.</text>
</comment>
<reference evidence="1 2" key="1">
    <citation type="submission" date="2019-05" db="EMBL/GenBank/DDBJ databases">
        <title>Emergence of the Ug99 lineage of the wheat stem rust pathogen through somatic hybridization.</title>
        <authorList>
            <person name="Li F."/>
            <person name="Upadhyaya N.M."/>
            <person name="Sperschneider J."/>
            <person name="Matny O."/>
            <person name="Nguyen-Phuc H."/>
            <person name="Mago R."/>
            <person name="Raley C."/>
            <person name="Miller M.E."/>
            <person name="Silverstein K.A.T."/>
            <person name="Henningsen E."/>
            <person name="Hirsch C.D."/>
            <person name="Visser B."/>
            <person name="Pretorius Z.A."/>
            <person name="Steffenson B.J."/>
            <person name="Schwessinger B."/>
            <person name="Dodds P.N."/>
            <person name="Figueroa M."/>
        </authorList>
    </citation>
    <scope>NUCLEOTIDE SEQUENCE [LARGE SCALE GENOMIC DNA]</scope>
    <source>
        <strain evidence="1">21-0</strain>
    </source>
</reference>
<name>A0A5B0QC36_PUCGR</name>
<gene>
    <name evidence="1" type="ORF">PGT21_028597</name>
</gene>
<protein>
    <submittedName>
        <fullName evidence="1">Uncharacterized protein</fullName>
    </submittedName>
</protein>
<proteinExistence type="predicted"/>
<keyword evidence="2" id="KW-1185">Reference proteome</keyword>
<organism evidence="1 2">
    <name type="scientific">Puccinia graminis f. sp. tritici</name>
    <dbReference type="NCBI Taxonomy" id="56615"/>
    <lineage>
        <taxon>Eukaryota</taxon>
        <taxon>Fungi</taxon>
        <taxon>Dikarya</taxon>
        <taxon>Basidiomycota</taxon>
        <taxon>Pucciniomycotina</taxon>
        <taxon>Pucciniomycetes</taxon>
        <taxon>Pucciniales</taxon>
        <taxon>Pucciniaceae</taxon>
        <taxon>Puccinia</taxon>
    </lineage>
</organism>
<sequence length="72" mass="8165">MVGQNLNLADLSICLLEKNTRNEHDIGLLDPKKDEDDLINKELIILLGRKHEVKSTIKEEEEEPKIPGAAYL</sequence>
<evidence type="ECO:0000313" key="2">
    <source>
        <dbReference type="Proteomes" id="UP000324748"/>
    </source>
</evidence>
<dbReference type="EMBL" id="VSWC01000027">
    <property type="protein sequence ID" value="KAA1110642.1"/>
    <property type="molecule type" value="Genomic_DNA"/>
</dbReference>